<dbReference type="InterPro" id="IPR050279">
    <property type="entry name" value="Plant_def-hormone_signal"/>
</dbReference>
<dbReference type="GO" id="GO:0004864">
    <property type="term" value="F:protein phosphatase inhibitor activity"/>
    <property type="evidence" value="ECO:0007669"/>
    <property type="project" value="TreeGrafter"/>
</dbReference>
<organism evidence="4 5">
    <name type="scientific">Asparagus officinalis</name>
    <name type="common">Garden asparagus</name>
    <dbReference type="NCBI Taxonomy" id="4686"/>
    <lineage>
        <taxon>Eukaryota</taxon>
        <taxon>Viridiplantae</taxon>
        <taxon>Streptophyta</taxon>
        <taxon>Embryophyta</taxon>
        <taxon>Tracheophyta</taxon>
        <taxon>Spermatophyta</taxon>
        <taxon>Magnoliopsida</taxon>
        <taxon>Liliopsida</taxon>
        <taxon>Asparagales</taxon>
        <taxon>Asparagaceae</taxon>
        <taxon>Asparagoideae</taxon>
        <taxon>Asparagus</taxon>
    </lineage>
</organism>
<dbReference type="GO" id="GO:0038023">
    <property type="term" value="F:signaling receptor activity"/>
    <property type="evidence" value="ECO:0007669"/>
    <property type="project" value="TreeGrafter"/>
</dbReference>
<accession>A0A5P1F0S1</accession>
<evidence type="ECO:0000313" key="4">
    <source>
        <dbReference type="EMBL" id="ONK71966.1"/>
    </source>
</evidence>
<dbReference type="OMA" id="EGSICHE"/>
<dbReference type="GO" id="GO:0005737">
    <property type="term" value="C:cytoplasm"/>
    <property type="evidence" value="ECO:0007669"/>
    <property type="project" value="TreeGrafter"/>
</dbReference>
<reference evidence="5" key="1">
    <citation type="journal article" date="2017" name="Nat. Commun.">
        <title>The asparagus genome sheds light on the origin and evolution of a young Y chromosome.</title>
        <authorList>
            <person name="Harkess A."/>
            <person name="Zhou J."/>
            <person name="Xu C."/>
            <person name="Bowers J.E."/>
            <person name="Van der Hulst R."/>
            <person name="Ayyampalayam S."/>
            <person name="Mercati F."/>
            <person name="Riccardi P."/>
            <person name="McKain M.R."/>
            <person name="Kakrana A."/>
            <person name="Tang H."/>
            <person name="Ray J."/>
            <person name="Groenendijk J."/>
            <person name="Arikit S."/>
            <person name="Mathioni S.M."/>
            <person name="Nakano M."/>
            <person name="Shan H."/>
            <person name="Telgmann-Rauber A."/>
            <person name="Kanno A."/>
            <person name="Yue Z."/>
            <person name="Chen H."/>
            <person name="Li W."/>
            <person name="Chen Y."/>
            <person name="Xu X."/>
            <person name="Zhang Y."/>
            <person name="Luo S."/>
            <person name="Chen H."/>
            <person name="Gao J."/>
            <person name="Mao Z."/>
            <person name="Pires J.C."/>
            <person name="Luo M."/>
            <person name="Kudrna D."/>
            <person name="Wing R.A."/>
            <person name="Meyers B.C."/>
            <person name="Yi K."/>
            <person name="Kong H."/>
            <person name="Lavrijsen P."/>
            <person name="Sunseri F."/>
            <person name="Falavigna A."/>
            <person name="Ye Y."/>
            <person name="Leebens-Mack J.H."/>
            <person name="Chen G."/>
        </authorList>
    </citation>
    <scope>NUCLEOTIDE SEQUENCE [LARGE SCALE GENOMIC DNA]</scope>
    <source>
        <strain evidence="5">cv. DH0086</strain>
    </source>
</reference>
<dbReference type="SUPFAM" id="SSF55961">
    <property type="entry name" value="Bet v1-like"/>
    <property type="match status" value="1"/>
</dbReference>
<comment type="similarity">
    <text evidence="1">Belongs to the BetVI family.</text>
</comment>
<feature type="domain" description="Bet v I/Major latex protein" evidence="3">
    <location>
        <begin position="2"/>
        <end position="152"/>
    </location>
</feature>
<gene>
    <name evidence="4" type="ORF">A4U43_C04F14270</name>
</gene>
<dbReference type="GO" id="GO:0009820">
    <property type="term" value="P:alkaloid metabolic process"/>
    <property type="evidence" value="ECO:0007669"/>
    <property type="project" value="UniProtKB-KW"/>
</dbReference>
<dbReference type="PANTHER" id="PTHR31213:SF19">
    <property type="entry name" value="BET V I_MAJOR LATEX PROTEIN DOMAIN-CONTAINING PROTEIN"/>
    <property type="match status" value="1"/>
</dbReference>
<dbReference type="InterPro" id="IPR000916">
    <property type="entry name" value="Bet_v_I/MLP"/>
</dbReference>
<dbReference type="GO" id="GO:0009738">
    <property type="term" value="P:abscisic acid-activated signaling pathway"/>
    <property type="evidence" value="ECO:0007669"/>
    <property type="project" value="TreeGrafter"/>
</dbReference>
<dbReference type="EMBL" id="CM007384">
    <property type="protein sequence ID" value="ONK71966.1"/>
    <property type="molecule type" value="Genomic_DNA"/>
</dbReference>
<dbReference type="GO" id="GO:0005634">
    <property type="term" value="C:nucleus"/>
    <property type="evidence" value="ECO:0007669"/>
    <property type="project" value="TreeGrafter"/>
</dbReference>
<proteinExistence type="inferred from homology"/>
<dbReference type="PANTHER" id="PTHR31213">
    <property type="entry name" value="OS08G0374000 PROTEIN-RELATED"/>
    <property type="match status" value="1"/>
</dbReference>
<dbReference type="FunFam" id="3.30.530.20:FF:000033">
    <property type="entry name" value="S-norcoclaurine synthase"/>
    <property type="match status" value="1"/>
</dbReference>
<dbReference type="GO" id="GO:0006952">
    <property type="term" value="P:defense response"/>
    <property type="evidence" value="ECO:0007669"/>
    <property type="project" value="InterPro"/>
</dbReference>
<dbReference type="Gene3D" id="3.30.530.20">
    <property type="match status" value="1"/>
</dbReference>
<dbReference type="OrthoDB" id="1879545at2759"/>
<evidence type="ECO:0000256" key="2">
    <source>
        <dbReference type="ARBA" id="ARBA00022589"/>
    </source>
</evidence>
<dbReference type="Pfam" id="PF00407">
    <property type="entry name" value="Bet_v_1"/>
    <property type="match status" value="1"/>
</dbReference>
<protein>
    <recommendedName>
        <fullName evidence="3">Bet v I/Major latex protein domain-containing protein</fullName>
    </recommendedName>
</protein>
<dbReference type="AlphaFoldDB" id="A0A5P1F0S1"/>
<evidence type="ECO:0000313" key="5">
    <source>
        <dbReference type="Proteomes" id="UP000243459"/>
    </source>
</evidence>
<keyword evidence="2" id="KW-0017">Alkaloid metabolism</keyword>
<keyword evidence="5" id="KW-1185">Reference proteome</keyword>
<name>A0A5P1F0S1_ASPOF</name>
<evidence type="ECO:0000256" key="1">
    <source>
        <dbReference type="ARBA" id="ARBA00009744"/>
    </source>
</evidence>
<dbReference type="CDD" id="cd07816">
    <property type="entry name" value="Bet_v1-like"/>
    <property type="match status" value="1"/>
</dbReference>
<dbReference type="GO" id="GO:0010427">
    <property type="term" value="F:abscisic acid binding"/>
    <property type="evidence" value="ECO:0007669"/>
    <property type="project" value="TreeGrafter"/>
</dbReference>
<dbReference type="Proteomes" id="UP000243459">
    <property type="component" value="Chromosome 4"/>
</dbReference>
<dbReference type="Gramene" id="ONK71966">
    <property type="protein sequence ID" value="ONK71966"/>
    <property type="gene ID" value="A4U43_C04F14270"/>
</dbReference>
<evidence type="ECO:0000259" key="3">
    <source>
        <dbReference type="Pfam" id="PF00407"/>
    </source>
</evidence>
<dbReference type="InterPro" id="IPR023393">
    <property type="entry name" value="START-like_dom_sf"/>
</dbReference>
<sequence length="160" mass="17494">MKGSLSHELEVALPAYEVWEVYSTLRLAELTVDLLPDVVSKFEVEEGDGGVGTVLRLTLGPGAPGMTYYKEKFIKIDHEKRLKDAIVVEGGYLNLGFSSYLVRFEILEKSSDSSIIKSTIEYELPDEHAANASFVTTAALAAIAEGVSKHLTEKKKATEA</sequence>